<evidence type="ECO:0000313" key="2">
    <source>
        <dbReference type="EMBL" id="KAL0007565.1"/>
    </source>
</evidence>
<comment type="caution">
    <text evidence="2">The sequence shown here is derived from an EMBL/GenBank/DDBJ whole genome shotgun (WGS) entry which is preliminary data.</text>
</comment>
<dbReference type="InterPro" id="IPR002156">
    <property type="entry name" value="RNaseH_domain"/>
</dbReference>
<feature type="domain" description="RNase H type-1" evidence="1">
    <location>
        <begin position="19"/>
        <end position="139"/>
    </location>
</feature>
<dbReference type="InterPro" id="IPR053151">
    <property type="entry name" value="RNase_H-like"/>
</dbReference>
<dbReference type="InterPro" id="IPR012337">
    <property type="entry name" value="RNaseH-like_sf"/>
</dbReference>
<evidence type="ECO:0000259" key="1">
    <source>
        <dbReference type="Pfam" id="PF13456"/>
    </source>
</evidence>
<dbReference type="EMBL" id="JAZDWU010000003">
    <property type="protein sequence ID" value="KAL0007565.1"/>
    <property type="molecule type" value="Genomic_DNA"/>
</dbReference>
<name>A0AAW2DE79_9ROSI</name>
<dbReference type="GO" id="GO:0004523">
    <property type="term" value="F:RNA-DNA hybrid ribonuclease activity"/>
    <property type="evidence" value="ECO:0007669"/>
    <property type="project" value="InterPro"/>
</dbReference>
<organism evidence="2 3">
    <name type="scientific">Lithocarpus litseifolius</name>
    <dbReference type="NCBI Taxonomy" id="425828"/>
    <lineage>
        <taxon>Eukaryota</taxon>
        <taxon>Viridiplantae</taxon>
        <taxon>Streptophyta</taxon>
        <taxon>Embryophyta</taxon>
        <taxon>Tracheophyta</taxon>
        <taxon>Spermatophyta</taxon>
        <taxon>Magnoliopsida</taxon>
        <taxon>eudicotyledons</taxon>
        <taxon>Gunneridae</taxon>
        <taxon>Pentapetalae</taxon>
        <taxon>rosids</taxon>
        <taxon>fabids</taxon>
        <taxon>Fagales</taxon>
        <taxon>Fagaceae</taxon>
        <taxon>Lithocarpus</taxon>
    </lineage>
</organism>
<sequence>MMPSQVKWEKPELGWMKLNTDGSCNAAAGKAAGGGLIRDDMGNWVVGFTRKLGNVNSFTAEVWALRDGLILCHQMKFPAVIIELDAKALVDALSNPRSSNSVISPLFDDCKLLISQIPHVRIKHVFREANKCADRLANSGHAQVVEFIIHSAPPMDLVPFVEDDSKGVSCSRLCPVLVPFC</sequence>
<dbReference type="PANTHER" id="PTHR47723:SF19">
    <property type="entry name" value="POLYNUCLEOTIDYL TRANSFERASE, RIBONUCLEASE H-LIKE SUPERFAMILY PROTEIN"/>
    <property type="match status" value="1"/>
</dbReference>
<proteinExistence type="predicted"/>
<keyword evidence="3" id="KW-1185">Reference proteome</keyword>
<dbReference type="InterPro" id="IPR036397">
    <property type="entry name" value="RNaseH_sf"/>
</dbReference>
<accession>A0AAW2DE79</accession>
<dbReference type="InterPro" id="IPR044730">
    <property type="entry name" value="RNase_H-like_dom_plant"/>
</dbReference>
<dbReference type="SUPFAM" id="SSF53098">
    <property type="entry name" value="Ribonuclease H-like"/>
    <property type="match status" value="1"/>
</dbReference>
<dbReference type="Proteomes" id="UP001459277">
    <property type="component" value="Unassembled WGS sequence"/>
</dbReference>
<dbReference type="GO" id="GO:0003676">
    <property type="term" value="F:nucleic acid binding"/>
    <property type="evidence" value="ECO:0007669"/>
    <property type="project" value="InterPro"/>
</dbReference>
<dbReference type="CDD" id="cd06222">
    <property type="entry name" value="RNase_H_like"/>
    <property type="match status" value="1"/>
</dbReference>
<dbReference type="AlphaFoldDB" id="A0AAW2DE79"/>
<reference evidence="2 3" key="1">
    <citation type="submission" date="2024-01" db="EMBL/GenBank/DDBJ databases">
        <title>A telomere-to-telomere, gap-free genome of sweet tea (Lithocarpus litseifolius).</title>
        <authorList>
            <person name="Zhou J."/>
        </authorList>
    </citation>
    <scope>NUCLEOTIDE SEQUENCE [LARGE SCALE GENOMIC DNA]</scope>
    <source>
        <strain evidence="2">Zhou-2022a</strain>
        <tissue evidence="2">Leaf</tissue>
    </source>
</reference>
<evidence type="ECO:0000313" key="3">
    <source>
        <dbReference type="Proteomes" id="UP001459277"/>
    </source>
</evidence>
<protein>
    <recommendedName>
        <fullName evidence="1">RNase H type-1 domain-containing protein</fullName>
    </recommendedName>
</protein>
<dbReference type="Pfam" id="PF13456">
    <property type="entry name" value="RVT_3"/>
    <property type="match status" value="1"/>
</dbReference>
<gene>
    <name evidence="2" type="ORF">SO802_009067</name>
</gene>
<dbReference type="Gene3D" id="3.30.420.10">
    <property type="entry name" value="Ribonuclease H-like superfamily/Ribonuclease H"/>
    <property type="match status" value="1"/>
</dbReference>
<dbReference type="PANTHER" id="PTHR47723">
    <property type="entry name" value="OS05G0353850 PROTEIN"/>
    <property type="match status" value="1"/>
</dbReference>